<keyword evidence="4" id="KW-1185">Reference proteome</keyword>
<sequence>MMGGGERMLTELLGNSAIMAAIGLGMIALTACAVYLWRRCGAVALSVGLLGVALTFDNAAVAVGRVVGFGDVLLAINLPRFWIHGIMTPLIVVATAIVARRLGVRWSRSVVVVGVVLVTTLVVVGIVELFMALELTPATDGDALRYANAAAAGPPIPALGTVLLLIAIGVSAWRQTGSFWLLAGSVTMLVTAAAGMSLLWLGNVGELVLYASIVATMFQMAAIESRSAVGDPDESPESENSAAQRMTVGG</sequence>
<feature type="region of interest" description="Disordered" evidence="1">
    <location>
        <begin position="228"/>
        <end position="250"/>
    </location>
</feature>
<keyword evidence="2" id="KW-1133">Transmembrane helix</keyword>
<evidence type="ECO:0000256" key="1">
    <source>
        <dbReference type="SAM" id="MobiDB-lite"/>
    </source>
</evidence>
<evidence type="ECO:0000256" key="2">
    <source>
        <dbReference type="SAM" id="Phobius"/>
    </source>
</evidence>
<keyword evidence="2" id="KW-0812">Transmembrane</keyword>
<organism evidence="3 4">
    <name type="scientific">Gordonia lacunae</name>
    <dbReference type="NCBI Taxonomy" id="417102"/>
    <lineage>
        <taxon>Bacteria</taxon>
        <taxon>Bacillati</taxon>
        <taxon>Actinomycetota</taxon>
        <taxon>Actinomycetes</taxon>
        <taxon>Mycobacteriales</taxon>
        <taxon>Gordoniaceae</taxon>
        <taxon>Gordonia</taxon>
    </lineage>
</organism>
<dbReference type="AlphaFoldDB" id="A0A2C9ZIQ9"/>
<feature type="transmembrane region" description="Helical" evidence="2">
    <location>
        <begin position="12"/>
        <end position="36"/>
    </location>
</feature>
<feature type="transmembrane region" description="Helical" evidence="2">
    <location>
        <begin position="43"/>
        <end position="61"/>
    </location>
</feature>
<evidence type="ECO:0008006" key="5">
    <source>
        <dbReference type="Google" id="ProtNLM"/>
    </source>
</evidence>
<keyword evidence="2" id="KW-0472">Membrane</keyword>
<evidence type="ECO:0000313" key="3">
    <source>
        <dbReference type="EMBL" id="OUC77745.1"/>
    </source>
</evidence>
<dbReference type="EMBL" id="NGFO01000018">
    <property type="protein sequence ID" value="OUC77745.1"/>
    <property type="molecule type" value="Genomic_DNA"/>
</dbReference>
<gene>
    <name evidence="3" type="ORF">CA982_16185</name>
</gene>
<feature type="transmembrane region" description="Helical" evidence="2">
    <location>
        <begin position="81"/>
        <end position="99"/>
    </location>
</feature>
<reference evidence="3 4" key="1">
    <citation type="submission" date="2017-05" db="EMBL/GenBank/DDBJ databases">
        <title>Biotechnological potential of actinobacteria isolated from South African environments.</title>
        <authorList>
            <person name="Le Roes-Hill M."/>
            <person name="Prins A."/>
            <person name="Durrell K.A."/>
        </authorList>
    </citation>
    <scope>NUCLEOTIDE SEQUENCE [LARGE SCALE GENOMIC DNA]</scope>
    <source>
        <strain evidence="3">BS2</strain>
    </source>
</reference>
<feature type="transmembrane region" description="Helical" evidence="2">
    <location>
        <begin position="111"/>
        <end position="132"/>
    </location>
</feature>
<proteinExistence type="predicted"/>
<dbReference type="OrthoDB" id="4331374at2"/>
<protein>
    <recommendedName>
        <fullName evidence="5">Phospholipid phosphatase</fullName>
    </recommendedName>
</protein>
<comment type="caution">
    <text evidence="3">The sequence shown here is derived from an EMBL/GenBank/DDBJ whole genome shotgun (WGS) entry which is preliminary data.</text>
</comment>
<accession>A0A2C9ZIQ9</accession>
<name>A0A2C9ZIQ9_9ACTN</name>
<dbReference type="PROSITE" id="PS51257">
    <property type="entry name" value="PROKAR_LIPOPROTEIN"/>
    <property type="match status" value="1"/>
</dbReference>
<evidence type="ECO:0000313" key="4">
    <source>
        <dbReference type="Proteomes" id="UP000194632"/>
    </source>
</evidence>
<dbReference type="Proteomes" id="UP000194632">
    <property type="component" value="Unassembled WGS sequence"/>
</dbReference>
<feature type="transmembrane region" description="Helical" evidence="2">
    <location>
        <begin position="152"/>
        <end position="172"/>
    </location>
</feature>
<feature type="transmembrane region" description="Helical" evidence="2">
    <location>
        <begin position="179"/>
        <end position="201"/>
    </location>
</feature>
<dbReference type="STRING" id="417102.CA982_16185"/>